<dbReference type="PANTHER" id="PTHR23220:SF78">
    <property type="entry name" value="INTEGRIN ALPHA-4"/>
    <property type="match status" value="1"/>
</dbReference>
<dbReference type="Gene3D" id="2.130.10.130">
    <property type="entry name" value="Integrin alpha, N-terminal"/>
    <property type="match status" value="1"/>
</dbReference>
<dbReference type="SUPFAM" id="SSF69318">
    <property type="entry name" value="Integrin alpha N-terminal domain"/>
    <property type="match status" value="1"/>
</dbReference>
<dbReference type="AlphaFoldDB" id="A0A9Q1HQX9"/>
<dbReference type="Pfam" id="PF08441">
    <property type="entry name" value="Integrin_A_Ig_1"/>
    <property type="match status" value="1"/>
</dbReference>
<proteinExistence type="inferred from homology"/>
<dbReference type="Proteomes" id="UP001152803">
    <property type="component" value="Unassembled WGS sequence"/>
</dbReference>
<comment type="similarity">
    <text evidence="2 13">Belongs to the integrin alpha chain family.</text>
</comment>
<keyword evidence="6 13" id="KW-0130">Cell adhesion</keyword>
<reference evidence="16" key="1">
    <citation type="journal article" date="2023" name="Science">
        <title>Genome structures resolve the early diversification of teleost fishes.</title>
        <authorList>
            <person name="Parey E."/>
            <person name="Louis A."/>
            <person name="Montfort J."/>
            <person name="Bouchez O."/>
            <person name="Roques C."/>
            <person name="Iampietro C."/>
            <person name="Lluch J."/>
            <person name="Castinel A."/>
            <person name="Donnadieu C."/>
            <person name="Desvignes T."/>
            <person name="Floi Bucao C."/>
            <person name="Jouanno E."/>
            <person name="Wen M."/>
            <person name="Mejri S."/>
            <person name="Dirks R."/>
            <person name="Jansen H."/>
            <person name="Henkel C."/>
            <person name="Chen W.J."/>
            <person name="Zahm M."/>
            <person name="Cabau C."/>
            <person name="Klopp C."/>
            <person name="Thompson A.W."/>
            <person name="Robinson-Rechavi M."/>
            <person name="Braasch I."/>
            <person name="Lecointre G."/>
            <person name="Bobe J."/>
            <person name="Postlethwait J.H."/>
            <person name="Berthelot C."/>
            <person name="Roest Crollius H."/>
            <person name="Guiguen Y."/>
        </authorList>
    </citation>
    <scope>NUCLEOTIDE SEQUENCE</scope>
    <source>
        <strain evidence="16">Concon-B</strain>
    </source>
</reference>
<dbReference type="SMART" id="SM00191">
    <property type="entry name" value="Int_alpha"/>
    <property type="match status" value="5"/>
</dbReference>
<dbReference type="OrthoDB" id="5317514at2759"/>
<comment type="subcellular location">
    <subcellularLocation>
        <location evidence="1 13">Membrane</location>
        <topology evidence="1 13">Single-pass type I membrane protein</topology>
    </subcellularLocation>
</comment>
<evidence type="ECO:0000256" key="9">
    <source>
        <dbReference type="ARBA" id="ARBA00023136"/>
    </source>
</evidence>
<dbReference type="PROSITE" id="PS51470">
    <property type="entry name" value="FG_GAP"/>
    <property type="match status" value="5"/>
</dbReference>
<keyword evidence="4" id="KW-0732">Signal</keyword>
<feature type="transmembrane region" description="Helical" evidence="13">
    <location>
        <begin position="1015"/>
        <end position="1039"/>
    </location>
</feature>
<gene>
    <name evidence="16" type="ORF">COCON_G00197530</name>
</gene>
<dbReference type="InterPro" id="IPR032695">
    <property type="entry name" value="Integrin_dom_sf"/>
</dbReference>
<dbReference type="GO" id="GO:0007160">
    <property type="term" value="P:cell-matrix adhesion"/>
    <property type="evidence" value="ECO:0007669"/>
    <property type="project" value="TreeGrafter"/>
</dbReference>
<feature type="repeat" description="FG-GAP" evidence="12">
    <location>
        <begin position="456"/>
        <end position="518"/>
    </location>
</feature>
<dbReference type="Gene3D" id="2.60.40.1510">
    <property type="entry name" value="ntegrin, alpha v. Chain A, domain 3"/>
    <property type="match status" value="1"/>
</dbReference>
<dbReference type="InterPro" id="IPR013519">
    <property type="entry name" value="Int_alpha_beta-p"/>
</dbReference>
<keyword evidence="8 13" id="KW-0401">Integrin</keyword>
<dbReference type="GO" id="GO:0008305">
    <property type="term" value="C:integrin complex"/>
    <property type="evidence" value="ECO:0007669"/>
    <property type="project" value="InterPro"/>
</dbReference>
<evidence type="ECO:0000256" key="6">
    <source>
        <dbReference type="ARBA" id="ARBA00022889"/>
    </source>
</evidence>
<evidence type="ECO:0000256" key="3">
    <source>
        <dbReference type="ARBA" id="ARBA00022692"/>
    </source>
</evidence>
<comment type="caution">
    <text evidence="16">The sequence shown here is derived from an EMBL/GenBank/DDBJ whole genome shotgun (WGS) entry which is preliminary data.</text>
</comment>
<dbReference type="Gene3D" id="2.60.40.1460">
    <property type="entry name" value="Integrin domains. Chain A, domain 2"/>
    <property type="match status" value="1"/>
</dbReference>
<dbReference type="InterPro" id="IPR048285">
    <property type="entry name" value="Integrin_alpha_Ig-like_2"/>
</dbReference>
<evidence type="ECO:0000313" key="17">
    <source>
        <dbReference type="Proteomes" id="UP001152803"/>
    </source>
</evidence>
<feature type="repeat" description="FG-GAP" evidence="12">
    <location>
        <begin position="333"/>
        <end position="392"/>
    </location>
</feature>
<dbReference type="Pfam" id="PF20805">
    <property type="entry name" value="Integrin_A_Ig_2"/>
    <property type="match status" value="1"/>
</dbReference>
<dbReference type="InterPro" id="IPR013517">
    <property type="entry name" value="FG-GAP"/>
</dbReference>
<keyword evidence="5" id="KW-0677">Repeat</keyword>
<accession>A0A9Q1HQX9</accession>
<keyword evidence="3 13" id="KW-0812">Transmembrane</keyword>
<keyword evidence="10 13" id="KW-0675">Receptor</keyword>
<evidence type="ECO:0000256" key="4">
    <source>
        <dbReference type="ARBA" id="ARBA00022729"/>
    </source>
</evidence>
<dbReference type="InterPro" id="IPR028994">
    <property type="entry name" value="Integrin_alpha_N"/>
</dbReference>
<evidence type="ECO:0000259" key="14">
    <source>
        <dbReference type="Pfam" id="PF08441"/>
    </source>
</evidence>
<dbReference type="Gene3D" id="2.60.40.1530">
    <property type="entry name" value="ntegrin, alpha v. Chain A, domain 4"/>
    <property type="match status" value="1"/>
</dbReference>
<name>A0A9Q1HQX9_CONCO</name>
<sequence>MEFQKFHVTSGVGCVLVYHSVAAARATGGEQFALRTGTVSFKYRNMERNKPDKVRWRFGVRKAVFMYFCCFFSHADSYNLDVDHSIPISGPSGSLFGYSVLLHKHRQQTWLLVGAPVANSSFDQSIRNPGAIYKCKITERTECEQMQIGIRSNQSCGKTCFAEMDNQWLGVSLSRQPSDGLMLACGHRWKNVFYSKKDNQHKLPHGVCYKVEADLIQSTRLIPCYRDHQRKFGEDYGSCQAGMSNFLTEDLIVMGAPGTSYWTGSVLVYNTSSNMLSAYVDDGTTVVYGSYLGYSVSAGQFSHPGNTEVVGGAPQHGQTGKAYIFQVQSTILKIIFEAKGHKLGSYFGATVCAVDLNSDGLSDLLVGAPMYSTVREEGRVHVYINQGAANMKEEEFQLVGSDSYAARFGETITNLGDIDDDGYPDVAVAAPQEEDLRGAVYIYNGRKSSIAQSFSQRITGAVLGNAFMMFGQSVSGGIDVDSNGYPDVAVGALLSDSAVILRTRPVVIVEAFMLLPPSVNRSEPLCSDSGQPAICINASLCVRVRGRRLSGHIGLLYNLTVDVRRKEGFPPRFSFTGNGTSNTTTGRIKAKHEQLTCAAHQVYMRKDVRDIFTPIYFEATYELGEHNVIRSKNFPPLKPILQQREGRSNTVLNKTEFARHCAWPNCSSNLQLSARLVLPQTHRNLSYFALGNGKTIMLNVTLVNAGDDAFLPVIHLRYPSNLYFIKVLNAEERHVTCRAAEEENVPVGMDCSVGSLYMSSMDKLKISFLMDVNHSSNAGDLNMTVSARCDNYEKEDFLHDNFAQLTLPLRHGIGLNVHGFVSPTAFIFGEHDDSACYTERFNYTFKVLNAGPSRALDAKVEIDIPNSLVPHPYRLHNIVEIQSSMGWCYPPDSAREPSGDCSVPKPRFIEDLVFFFSKTLTRRMYCMKEDGECLHVVCKLGDLDIGKEATIHMEVELNPAVLQVSPGRQGIMVIESSAIAMPREDPYNLYIQENPFTTVDLEGHFNQKPTKGVEVFVTAVSLGLGVLILALVIYCLWMVGFFKRGYKMKEEAHRDSWDYVPKNESLS</sequence>
<evidence type="ECO:0000256" key="13">
    <source>
        <dbReference type="RuleBase" id="RU003762"/>
    </source>
</evidence>
<dbReference type="InterPro" id="IPR013649">
    <property type="entry name" value="Integrin_alpha_Ig-like_1"/>
</dbReference>
<evidence type="ECO:0000256" key="5">
    <source>
        <dbReference type="ARBA" id="ARBA00022737"/>
    </source>
</evidence>
<dbReference type="GO" id="GO:0033627">
    <property type="term" value="P:cell adhesion mediated by integrin"/>
    <property type="evidence" value="ECO:0007669"/>
    <property type="project" value="TreeGrafter"/>
</dbReference>
<dbReference type="EMBL" id="JAFJMO010000015">
    <property type="protein sequence ID" value="KAJ8255889.1"/>
    <property type="molecule type" value="Genomic_DNA"/>
</dbReference>
<evidence type="ECO:0008006" key="18">
    <source>
        <dbReference type="Google" id="ProtNLM"/>
    </source>
</evidence>
<dbReference type="GO" id="GO:0005178">
    <property type="term" value="F:integrin binding"/>
    <property type="evidence" value="ECO:0007669"/>
    <property type="project" value="TreeGrafter"/>
</dbReference>
<feature type="domain" description="Integrin alpha first immunoglubulin-like" evidence="14">
    <location>
        <begin position="503"/>
        <end position="659"/>
    </location>
</feature>
<evidence type="ECO:0000256" key="11">
    <source>
        <dbReference type="ARBA" id="ARBA00023180"/>
    </source>
</evidence>
<evidence type="ECO:0000256" key="7">
    <source>
        <dbReference type="ARBA" id="ARBA00022989"/>
    </source>
</evidence>
<evidence type="ECO:0000256" key="1">
    <source>
        <dbReference type="ARBA" id="ARBA00004479"/>
    </source>
</evidence>
<dbReference type="GO" id="GO:0098609">
    <property type="term" value="P:cell-cell adhesion"/>
    <property type="evidence" value="ECO:0007669"/>
    <property type="project" value="TreeGrafter"/>
</dbReference>
<dbReference type="PANTHER" id="PTHR23220">
    <property type="entry name" value="INTEGRIN ALPHA"/>
    <property type="match status" value="1"/>
</dbReference>
<feature type="repeat" description="FG-GAP" evidence="12">
    <location>
        <begin position="394"/>
        <end position="452"/>
    </location>
</feature>
<keyword evidence="9 13" id="KW-0472">Membrane</keyword>
<keyword evidence="7 13" id="KW-1133">Transmembrane helix</keyword>
<protein>
    <recommendedName>
        <fullName evidence="18">Integrin alpha-2 domain-containing protein</fullName>
    </recommendedName>
</protein>
<dbReference type="PRINTS" id="PR01185">
    <property type="entry name" value="INTEGRINA"/>
</dbReference>
<evidence type="ECO:0000256" key="2">
    <source>
        <dbReference type="ARBA" id="ARBA00008054"/>
    </source>
</evidence>
<feature type="repeat" description="FG-GAP" evidence="12">
    <location>
        <begin position="81"/>
        <end position="144"/>
    </location>
</feature>
<evidence type="ECO:0000259" key="15">
    <source>
        <dbReference type="Pfam" id="PF20805"/>
    </source>
</evidence>
<dbReference type="GO" id="GO:0009897">
    <property type="term" value="C:external side of plasma membrane"/>
    <property type="evidence" value="ECO:0007669"/>
    <property type="project" value="TreeGrafter"/>
</dbReference>
<keyword evidence="17" id="KW-1185">Reference proteome</keyword>
<organism evidence="16 17">
    <name type="scientific">Conger conger</name>
    <name type="common">Conger eel</name>
    <name type="synonym">Muraena conger</name>
    <dbReference type="NCBI Taxonomy" id="82655"/>
    <lineage>
        <taxon>Eukaryota</taxon>
        <taxon>Metazoa</taxon>
        <taxon>Chordata</taxon>
        <taxon>Craniata</taxon>
        <taxon>Vertebrata</taxon>
        <taxon>Euteleostomi</taxon>
        <taxon>Actinopterygii</taxon>
        <taxon>Neopterygii</taxon>
        <taxon>Teleostei</taxon>
        <taxon>Anguilliformes</taxon>
        <taxon>Congridae</taxon>
        <taxon>Conger</taxon>
    </lineage>
</organism>
<evidence type="ECO:0000256" key="10">
    <source>
        <dbReference type="ARBA" id="ARBA00023170"/>
    </source>
</evidence>
<evidence type="ECO:0000256" key="8">
    <source>
        <dbReference type="ARBA" id="ARBA00023037"/>
    </source>
</evidence>
<dbReference type="GO" id="GO:0007229">
    <property type="term" value="P:integrin-mediated signaling pathway"/>
    <property type="evidence" value="ECO:0007669"/>
    <property type="project" value="UniProtKB-KW"/>
</dbReference>
<dbReference type="Gene3D" id="1.20.5.930">
    <property type="entry name" value="Bicelle-embedded integrin alpha(iib) transmembrane segment"/>
    <property type="match status" value="1"/>
</dbReference>
<feature type="domain" description="Integrin alpha second immunoglobulin-like" evidence="15">
    <location>
        <begin position="665"/>
        <end position="807"/>
    </location>
</feature>
<evidence type="ECO:0000313" key="16">
    <source>
        <dbReference type="EMBL" id="KAJ8255889.1"/>
    </source>
</evidence>
<dbReference type="Pfam" id="PF01839">
    <property type="entry name" value="FG-GAP"/>
    <property type="match status" value="2"/>
</dbReference>
<dbReference type="InterPro" id="IPR000413">
    <property type="entry name" value="Integrin_alpha"/>
</dbReference>
<feature type="repeat" description="FG-GAP" evidence="12">
    <location>
        <begin position="227"/>
        <end position="278"/>
    </location>
</feature>
<evidence type="ECO:0000256" key="12">
    <source>
        <dbReference type="PROSITE-ProRule" id="PRU00803"/>
    </source>
</evidence>
<dbReference type="SUPFAM" id="SSF69179">
    <property type="entry name" value="Integrin domains"/>
    <property type="match status" value="3"/>
</dbReference>
<keyword evidence="11" id="KW-0325">Glycoprotein</keyword>